<feature type="chain" id="PRO_5032853796" evidence="1">
    <location>
        <begin position="22"/>
        <end position="448"/>
    </location>
</feature>
<name>A0A838BRS7_9HYPH</name>
<organism evidence="3 4">
    <name type="scientific">Microvirga mediterraneensis</name>
    <dbReference type="NCBI Taxonomy" id="2754695"/>
    <lineage>
        <taxon>Bacteria</taxon>
        <taxon>Pseudomonadati</taxon>
        <taxon>Pseudomonadota</taxon>
        <taxon>Alphaproteobacteria</taxon>
        <taxon>Hyphomicrobiales</taxon>
        <taxon>Methylobacteriaceae</taxon>
        <taxon>Microvirga</taxon>
    </lineage>
</organism>
<keyword evidence="4" id="KW-1185">Reference proteome</keyword>
<comment type="caution">
    <text evidence="3">The sequence shown here is derived from an EMBL/GenBank/DDBJ whole genome shotgun (WGS) entry which is preliminary data.</text>
</comment>
<proteinExistence type="predicted"/>
<evidence type="ECO:0000259" key="2">
    <source>
        <dbReference type="Pfam" id="PF13449"/>
    </source>
</evidence>
<dbReference type="RefSeq" id="WP_181053525.1">
    <property type="nucleotide sequence ID" value="NZ_JACDXJ010000001.1"/>
</dbReference>
<evidence type="ECO:0000256" key="1">
    <source>
        <dbReference type="SAM" id="SignalP"/>
    </source>
</evidence>
<accession>A0A838BRS7</accession>
<feature type="signal peptide" evidence="1">
    <location>
        <begin position="1"/>
        <end position="21"/>
    </location>
</feature>
<feature type="domain" description="Phytase-like" evidence="2">
    <location>
        <begin position="87"/>
        <end position="419"/>
    </location>
</feature>
<dbReference type="EMBL" id="JACDXJ010000001">
    <property type="protein sequence ID" value="MBA1158101.1"/>
    <property type="molecule type" value="Genomic_DNA"/>
</dbReference>
<evidence type="ECO:0000313" key="3">
    <source>
        <dbReference type="EMBL" id="MBA1158101.1"/>
    </source>
</evidence>
<keyword evidence="1" id="KW-0732">Signal</keyword>
<dbReference type="InterPro" id="IPR027372">
    <property type="entry name" value="Phytase-like_dom"/>
</dbReference>
<dbReference type="PANTHER" id="PTHR37957">
    <property type="entry name" value="BLR7070 PROTEIN"/>
    <property type="match status" value="1"/>
</dbReference>
<evidence type="ECO:0000313" key="4">
    <source>
        <dbReference type="Proteomes" id="UP000572984"/>
    </source>
</evidence>
<dbReference type="AlphaFoldDB" id="A0A838BRS7"/>
<sequence length="448" mass="49457">MSVRLFAALPLTVLLGTSALAQQQFPAVLAGHAVLPALSFVDAPADAPADLKVSGKFTTGKRIEALGTVEGTSGDRPTGVKLPFKGQPLQGHSGIKSMGDGTFWVITDNGFGSKATSPDSMLYLNRHRIDWDKGSVERLETVFLHDPDKKVPFRIANEATEKRYLTGSDFDLESFQPIGDKLWIAEEFGPYLIKADRSGKVEAVFETVIDGKPARSPDHYAVTTPAAPNGTVNFNVRRSKGYEGMAASKDGKFLYALLEGPVWDAERKQWESVDGREYLRILEFDVAGEKWTGRHWKYVLDQNGLAIGDFNMIDGTTGLIIERDNGEGTADKACPQGERRPDCFQDPAKFKRIVKIELSDANVGNPVRKIGYVDLMQIADPNKKARKPLNDNVLTFPFFTIENVDVVDERHIIVGNDNNLPFSSSREPNKQDDNEFVLLDVADLLKAK</sequence>
<protein>
    <submittedName>
        <fullName evidence="3">Esterase-like activity of phytase family protein</fullName>
    </submittedName>
</protein>
<dbReference type="Proteomes" id="UP000572984">
    <property type="component" value="Unassembled WGS sequence"/>
</dbReference>
<reference evidence="3 4" key="1">
    <citation type="submission" date="2020-07" db="EMBL/GenBank/DDBJ databases">
        <title>Draft genome and description of Microvirga mediterraneensis Marseille-Q2068 sp. nov.</title>
        <authorList>
            <person name="Boxberger M."/>
        </authorList>
    </citation>
    <scope>NUCLEOTIDE SEQUENCE [LARGE SCALE GENOMIC DNA]</scope>
    <source>
        <strain evidence="3 4">Marseille-Q2068</strain>
    </source>
</reference>
<gene>
    <name evidence="3" type="ORF">H0S73_18490</name>
</gene>
<dbReference type="Pfam" id="PF13449">
    <property type="entry name" value="Phytase-like"/>
    <property type="match status" value="1"/>
</dbReference>
<dbReference type="PANTHER" id="PTHR37957:SF1">
    <property type="entry name" value="PHYTASE-LIKE DOMAIN-CONTAINING PROTEIN"/>
    <property type="match status" value="1"/>
</dbReference>